<comment type="caution">
    <text evidence="1">The sequence shown here is derived from an EMBL/GenBank/DDBJ whole genome shotgun (WGS) entry which is preliminary data.</text>
</comment>
<dbReference type="Proteomes" id="UP000647836">
    <property type="component" value="Unassembled WGS sequence"/>
</dbReference>
<dbReference type="EMBL" id="JADEXF010000730">
    <property type="protein sequence ID" value="MBE9107068.1"/>
    <property type="molecule type" value="Genomic_DNA"/>
</dbReference>
<dbReference type="RefSeq" id="WP_194046634.1">
    <property type="nucleotide sequence ID" value="NZ_JADEXF010000730.1"/>
</dbReference>
<sequence length="377" mass="42768">MQILDSIQTQQLNSASSQVLDTLQNIVSNVQIQPNFYISHPDYKPLKLPAEVVKRFQGIPLNLQSKYLNLQLQRFLYGIYYNGSLRTVLTLDANSTNLSLYQNLENNTLLGVNMEFIQLLHESNAGEGYFSPGWYVLRQESDGRLAVKKDGLTLHIERDRHLQLADRSTTLGKLVSIRLPRNLVQNGFYVAVSNVGAVNPGNPDSHSGVVRIYFNFSPPGAVAIMRTITQQLNEIKVPFVFKVLYNPSDYGRYDSGVLYFERNNYEAVRQVIQIIYAENRSHFRMEVPLFTKVLAPGLALAEEPDCKFSAQESFGMNRCQIVALGLLEAWQKGDFSPEGRMGSILKHFLILGINLQRSYLNSNSEDIYRPLDCSYIL</sequence>
<protein>
    <submittedName>
        <fullName evidence="1">Uncharacterized protein</fullName>
    </submittedName>
</protein>
<name>A0ABR9U325_9NOSO</name>
<dbReference type="Pfam" id="PF17914">
    <property type="entry name" value="HopA1"/>
    <property type="match status" value="1"/>
</dbReference>
<evidence type="ECO:0000313" key="2">
    <source>
        <dbReference type="Proteomes" id="UP000647836"/>
    </source>
</evidence>
<proteinExistence type="predicted"/>
<evidence type="ECO:0000313" key="1">
    <source>
        <dbReference type="EMBL" id="MBE9107068.1"/>
    </source>
</evidence>
<reference evidence="1 2" key="1">
    <citation type="submission" date="2020-10" db="EMBL/GenBank/DDBJ databases">
        <authorList>
            <person name="Castelo-Branco R."/>
            <person name="Eusebio N."/>
            <person name="Adriana R."/>
            <person name="Vieira A."/>
            <person name="Brugerolle De Fraissinette N."/>
            <person name="Rezende De Castro R."/>
            <person name="Schneider M.P."/>
            <person name="Vasconcelos V."/>
            <person name="Leao P.N."/>
        </authorList>
    </citation>
    <scope>NUCLEOTIDE SEQUENCE [LARGE SCALE GENOMIC DNA]</scope>
    <source>
        <strain evidence="1 2">LEGE 07299</strain>
    </source>
</reference>
<organism evidence="1 2">
    <name type="scientific">Nostoc cf. edaphicum LEGE 07299</name>
    <dbReference type="NCBI Taxonomy" id="2777974"/>
    <lineage>
        <taxon>Bacteria</taxon>
        <taxon>Bacillati</taxon>
        <taxon>Cyanobacteriota</taxon>
        <taxon>Cyanophyceae</taxon>
        <taxon>Nostocales</taxon>
        <taxon>Nostocaceae</taxon>
        <taxon>Nostoc</taxon>
    </lineage>
</organism>
<gene>
    <name evidence="1" type="ORF">IQ229_19715</name>
</gene>
<dbReference type="InterPro" id="IPR040871">
    <property type="entry name" value="HopA1"/>
</dbReference>
<accession>A0ABR9U325</accession>
<keyword evidence="2" id="KW-1185">Reference proteome</keyword>